<dbReference type="RefSeq" id="WP_153572293.1">
    <property type="nucleotide sequence ID" value="NZ_CP045725.1"/>
</dbReference>
<keyword evidence="4" id="KW-0788">Thiol protease</keyword>
<feature type="compositionally biased region" description="Low complexity" evidence="5">
    <location>
        <begin position="161"/>
        <end position="176"/>
    </location>
</feature>
<dbReference type="InterPro" id="IPR038765">
    <property type="entry name" value="Papain-like_cys_pep_sf"/>
</dbReference>
<feature type="domain" description="NlpC/P60" evidence="7">
    <location>
        <begin position="184"/>
        <end position="296"/>
    </location>
</feature>
<dbReference type="InterPro" id="IPR051794">
    <property type="entry name" value="PG_Endopeptidase_C40"/>
</dbReference>
<dbReference type="InterPro" id="IPR000064">
    <property type="entry name" value="NLP_P60_dom"/>
</dbReference>
<protein>
    <submittedName>
        <fullName evidence="8">SH3 domain-containing protein</fullName>
    </submittedName>
</protein>
<evidence type="ECO:0000256" key="5">
    <source>
        <dbReference type="SAM" id="MobiDB-lite"/>
    </source>
</evidence>
<evidence type="ECO:0000259" key="6">
    <source>
        <dbReference type="PROSITE" id="PS51781"/>
    </source>
</evidence>
<feature type="region of interest" description="Disordered" evidence="5">
    <location>
        <begin position="156"/>
        <end position="176"/>
    </location>
</feature>
<proteinExistence type="inferred from homology"/>
<evidence type="ECO:0000256" key="2">
    <source>
        <dbReference type="ARBA" id="ARBA00022670"/>
    </source>
</evidence>
<dbReference type="PROSITE" id="PS51781">
    <property type="entry name" value="SH3B"/>
    <property type="match status" value="1"/>
</dbReference>
<dbReference type="AlphaFoldDB" id="A0A5Q2FF83"/>
<evidence type="ECO:0000313" key="8">
    <source>
        <dbReference type="EMBL" id="QGF23763.1"/>
    </source>
</evidence>
<dbReference type="Gene3D" id="3.90.1720.10">
    <property type="entry name" value="endopeptidase domain like (from Nostoc punctiforme)"/>
    <property type="match status" value="1"/>
</dbReference>
<dbReference type="PANTHER" id="PTHR47359">
    <property type="entry name" value="PEPTIDOGLYCAN DL-ENDOPEPTIDASE CWLO"/>
    <property type="match status" value="1"/>
</dbReference>
<dbReference type="PROSITE" id="PS51935">
    <property type="entry name" value="NLPC_P60"/>
    <property type="match status" value="1"/>
</dbReference>
<dbReference type="InterPro" id="IPR003646">
    <property type="entry name" value="SH3-like_bac-type"/>
</dbReference>
<dbReference type="Proteomes" id="UP000386847">
    <property type="component" value="Chromosome"/>
</dbReference>
<dbReference type="KEGG" id="rain:Rai3103_08850"/>
<evidence type="ECO:0000259" key="7">
    <source>
        <dbReference type="PROSITE" id="PS51935"/>
    </source>
</evidence>
<accession>A0A5Q2FF83</accession>
<keyword evidence="9" id="KW-1185">Reference proteome</keyword>
<dbReference type="EMBL" id="CP045725">
    <property type="protein sequence ID" value="QGF23763.1"/>
    <property type="molecule type" value="Genomic_DNA"/>
</dbReference>
<evidence type="ECO:0000313" key="9">
    <source>
        <dbReference type="Proteomes" id="UP000386847"/>
    </source>
</evidence>
<dbReference type="GO" id="GO:0006508">
    <property type="term" value="P:proteolysis"/>
    <property type="evidence" value="ECO:0007669"/>
    <property type="project" value="UniProtKB-KW"/>
</dbReference>
<dbReference type="SMART" id="SM00287">
    <property type="entry name" value="SH3b"/>
    <property type="match status" value="1"/>
</dbReference>
<evidence type="ECO:0000256" key="1">
    <source>
        <dbReference type="ARBA" id="ARBA00007074"/>
    </source>
</evidence>
<comment type="similarity">
    <text evidence="1">Belongs to the peptidase C40 family.</text>
</comment>
<keyword evidence="3" id="KW-0378">Hydrolase</keyword>
<sequence>MSQFLSTTTPRRSAGLAGSRTWRANAVAAHSAGFADTSIAARAGVAAVAGLVTLGVATPAAHAEGSAPAGATTTTTMAPISAPVNTAPRPSSTAGTRTTTVALNVRTGAGTQFSRVTTLASGTKVTTTGVTVTDWTQIDYQGAKRWVATRYLSDGVPHAGSSPSGTSAATSTKASASVDTSSLSAKRAAIVKAAYRGIGSSYVYGGTAFGAWDCSGFTMWAYAQAGISLPRTSYSQPGALQRTSTPQPGDLVLQNGGGHVGIYVGNGMMISALNPREGTQLHPVSWMPVSGYYSVS</sequence>
<organism evidence="8 9">
    <name type="scientific">Raineyella fluvialis</name>
    <dbReference type="NCBI Taxonomy" id="2662261"/>
    <lineage>
        <taxon>Bacteria</taxon>
        <taxon>Bacillati</taxon>
        <taxon>Actinomycetota</taxon>
        <taxon>Actinomycetes</taxon>
        <taxon>Propionibacteriales</taxon>
        <taxon>Propionibacteriaceae</taxon>
        <taxon>Raineyella</taxon>
    </lineage>
</organism>
<feature type="domain" description="SH3b" evidence="6">
    <location>
        <begin position="92"/>
        <end position="156"/>
    </location>
</feature>
<dbReference type="SUPFAM" id="SSF54001">
    <property type="entry name" value="Cysteine proteinases"/>
    <property type="match status" value="1"/>
</dbReference>
<dbReference type="Pfam" id="PF00877">
    <property type="entry name" value="NLPC_P60"/>
    <property type="match status" value="1"/>
</dbReference>
<dbReference type="PANTHER" id="PTHR47359:SF3">
    <property type="entry name" value="NLP_P60 DOMAIN-CONTAINING PROTEIN-RELATED"/>
    <property type="match status" value="1"/>
</dbReference>
<dbReference type="GO" id="GO:0008234">
    <property type="term" value="F:cysteine-type peptidase activity"/>
    <property type="evidence" value="ECO:0007669"/>
    <property type="project" value="UniProtKB-KW"/>
</dbReference>
<evidence type="ECO:0000256" key="4">
    <source>
        <dbReference type="ARBA" id="ARBA00022807"/>
    </source>
</evidence>
<reference evidence="8 9" key="1">
    <citation type="submission" date="2019-10" db="EMBL/GenBank/DDBJ databases">
        <title>Genomic analysis of Raineyella sp. CBA3103.</title>
        <authorList>
            <person name="Roh S.W."/>
        </authorList>
    </citation>
    <scope>NUCLEOTIDE SEQUENCE [LARGE SCALE GENOMIC DNA]</scope>
    <source>
        <strain evidence="8 9">CBA3103</strain>
    </source>
</reference>
<evidence type="ECO:0000256" key="3">
    <source>
        <dbReference type="ARBA" id="ARBA00022801"/>
    </source>
</evidence>
<keyword evidence="2" id="KW-0645">Protease</keyword>
<dbReference type="Pfam" id="PF08239">
    <property type="entry name" value="SH3_3"/>
    <property type="match status" value="1"/>
</dbReference>
<name>A0A5Q2FF83_9ACTN</name>
<dbReference type="Gene3D" id="2.30.30.40">
    <property type="entry name" value="SH3 Domains"/>
    <property type="match status" value="1"/>
</dbReference>
<gene>
    <name evidence="8" type="ORF">Rai3103_08850</name>
</gene>